<reference evidence="2 3" key="1">
    <citation type="submission" date="2020-07" db="EMBL/GenBank/DDBJ databases">
        <title>The yeast mating-type switching endonuclease HO is a domesticated member of an unorthodox homing genetic element family.</title>
        <authorList>
            <person name="Coughlan A.Y."/>
            <person name="Lombardi L."/>
            <person name="Braun-Galleani S."/>
            <person name="Martos A.R."/>
            <person name="Galeote V."/>
            <person name="Bigey F."/>
            <person name="Dequin S."/>
            <person name="Byrne K.P."/>
            <person name="Wolfe K.H."/>
        </authorList>
    </citation>
    <scope>NUCLEOTIDE SEQUENCE [LARGE SCALE GENOMIC DNA]</scope>
    <source>
        <strain evidence="2 3">NRRL Y-6702</strain>
    </source>
</reference>
<feature type="compositionally biased region" description="Basic and acidic residues" evidence="1">
    <location>
        <begin position="1"/>
        <end position="21"/>
    </location>
</feature>
<keyword evidence="3" id="KW-1185">Reference proteome</keyword>
<feature type="region of interest" description="Disordered" evidence="1">
    <location>
        <begin position="1"/>
        <end position="75"/>
    </location>
</feature>
<dbReference type="PIRSF" id="PIRSF002590">
    <property type="entry name" value="HSP9/HSP12_fun"/>
    <property type="match status" value="1"/>
</dbReference>
<name>A0A7H9B930_ZYGMR</name>
<evidence type="ECO:0000256" key="1">
    <source>
        <dbReference type="SAM" id="MobiDB-lite"/>
    </source>
</evidence>
<dbReference type="RefSeq" id="XP_037146611.1">
    <property type="nucleotide sequence ID" value="XM_037290716.1"/>
</dbReference>
<gene>
    <name evidence="2" type="ORF">HG535_0H02130</name>
</gene>
<accession>A0A7H9B930</accession>
<dbReference type="GeneID" id="59238689"/>
<dbReference type="AlphaFoldDB" id="A0A7H9B930"/>
<dbReference type="Proteomes" id="UP000509704">
    <property type="component" value="Chromosome 8"/>
</dbReference>
<dbReference type="InterPro" id="IPR007250">
    <property type="entry name" value="HSP9_HSP12"/>
</dbReference>
<dbReference type="Gene3D" id="6.10.280.100">
    <property type="match status" value="1"/>
</dbReference>
<dbReference type="OrthoDB" id="2348401at2759"/>
<evidence type="ECO:0000313" key="3">
    <source>
        <dbReference type="Proteomes" id="UP000509704"/>
    </source>
</evidence>
<dbReference type="KEGG" id="zmk:HG535_0H02130"/>
<sequence length="105" mass="11044">MSDAGRKDFSDKVSEGLKPDSQKSYMEQGKEKVTNAADRAAAAVTPEENKSGTQGVADAAKRGKEDAGGESYSDTAKDYVDAAKSRLNDAVEYVSSAVHGGEPKK</sequence>
<proteinExistence type="predicted"/>
<organism evidence="2 3">
    <name type="scientific">Zygotorulaspora mrakii</name>
    <name type="common">Zygosaccharomyces mrakii</name>
    <dbReference type="NCBI Taxonomy" id="42260"/>
    <lineage>
        <taxon>Eukaryota</taxon>
        <taxon>Fungi</taxon>
        <taxon>Dikarya</taxon>
        <taxon>Ascomycota</taxon>
        <taxon>Saccharomycotina</taxon>
        <taxon>Saccharomycetes</taxon>
        <taxon>Saccharomycetales</taxon>
        <taxon>Saccharomycetaceae</taxon>
        <taxon>Zygotorulaspora</taxon>
    </lineage>
</organism>
<dbReference type="EMBL" id="CP058611">
    <property type="protein sequence ID" value="QLG74886.1"/>
    <property type="molecule type" value="Genomic_DNA"/>
</dbReference>
<evidence type="ECO:0000313" key="2">
    <source>
        <dbReference type="EMBL" id="QLG74886.1"/>
    </source>
</evidence>
<protein>
    <submittedName>
        <fullName evidence="2">Uncharacterized protein</fullName>
    </submittedName>
</protein>
<dbReference type="Pfam" id="PF04119">
    <property type="entry name" value="HSP9_HSP12"/>
    <property type="match status" value="1"/>
</dbReference>